<evidence type="ECO:0000256" key="1">
    <source>
        <dbReference type="SAM" id="SignalP"/>
    </source>
</evidence>
<keyword evidence="1" id="KW-0732">Signal</keyword>
<evidence type="ECO:0000313" key="2">
    <source>
        <dbReference type="EMBL" id="KAK5945513.1"/>
    </source>
</evidence>
<feature type="signal peptide" evidence="1">
    <location>
        <begin position="1"/>
        <end position="16"/>
    </location>
</feature>
<organism evidence="2 3">
    <name type="scientific">Knufia obscura</name>
    <dbReference type="NCBI Taxonomy" id="1635080"/>
    <lineage>
        <taxon>Eukaryota</taxon>
        <taxon>Fungi</taxon>
        <taxon>Dikarya</taxon>
        <taxon>Ascomycota</taxon>
        <taxon>Pezizomycotina</taxon>
        <taxon>Eurotiomycetes</taxon>
        <taxon>Chaetothyriomycetidae</taxon>
        <taxon>Chaetothyriales</taxon>
        <taxon>Trichomeriaceae</taxon>
        <taxon>Knufia</taxon>
    </lineage>
</organism>
<gene>
    <name evidence="2" type="ORF">PMZ80_002718</name>
</gene>
<protein>
    <submittedName>
        <fullName evidence="2">Uncharacterized protein</fullName>
    </submittedName>
</protein>
<sequence>MVQTAVILALAALAIAAPSQPLQSAEWKSIPSKPTTTQYESTFDDLEPIAGGLISIEEVGPYNGLDFQGINLITLGLAGQDIAGVSPESPSNVGAYSARSQLFDGATPVITTQYPGSVTDTFDFHKFYFGCVIATAESVASVALGCTVKVQGYRASNEVAEQEFTFTPELLQLTSDMVEARLSDKFIGVDTVTFTTEYAVPAVGATLLDSLSYETYNAVAAKDDEEKKKEGH</sequence>
<accession>A0ABR0RZ81</accession>
<name>A0ABR0RZ81_9EURO</name>
<comment type="caution">
    <text evidence="2">The sequence shown here is derived from an EMBL/GenBank/DDBJ whole genome shotgun (WGS) entry which is preliminary data.</text>
</comment>
<dbReference type="Proteomes" id="UP001334248">
    <property type="component" value="Unassembled WGS sequence"/>
</dbReference>
<dbReference type="RefSeq" id="XP_064733603.1">
    <property type="nucleotide sequence ID" value="XM_064871150.1"/>
</dbReference>
<dbReference type="GeneID" id="89996167"/>
<dbReference type="EMBL" id="JAVHJV010000002">
    <property type="protein sequence ID" value="KAK5945513.1"/>
    <property type="molecule type" value="Genomic_DNA"/>
</dbReference>
<reference evidence="2 3" key="1">
    <citation type="journal article" date="2023" name="Res Sq">
        <title>Genomic and morphological characterization of Knufia obscura isolated from the Mars 2020 spacecraft assembly facility.</title>
        <authorList>
            <person name="Chander A.M."/>
            <person name="Teixeira M.M."/>
            <person name="Singh N.K."/>
            <person name="Williams M.P."/>
            <person name="Parker C.W."/>
            <person name="Leo P."/>
            <person name="Stajich J.E."/>
            <person name="Torok T."/>
            <person name="Tighe S."/>
            <person name="Mason C.E."/>
            <person name="Venkateswaran K."/>
        </authorList>
    </citation>
    <scope>NUCLEOTIDE SEQUENCE [LARGE SCALE GENOMIC DNA]</scope>
    <source>
        <strain evidence="2 3">CCFEE 5817</strain>
    </source>
</reference>
<feature type="chain" id="PRO_5047048627" evidence="1">
    <location>
        <begin position="17"/>
        <end position="232"/>
    </location>
</feature>
<keyword evidence="3" id="KW-1185">Reference proteome</keyword>
<evidence type="ECO:0000313" key="3">
    <source>
        <dbReference type="Proteomes" id="UP001334248"/>
    </source>
</evidence>
<proteinExistence type="predicted"/>